<dbReference type="STRING" id="1121899.GCA_000430025_02119"/>
<feature type="transmembrane region" description="Helical" evidence="1">
    <location>
        <begin position="47"/>
        <end position="65"/>
    </location>
</feature>
<dbReference type="AlphaFoldDB" id="A0A0A2MA07"/>
<dbReference type="Proteomes" id="UP000030121">
    <property type="component" value="Unassembled WGS sequence"/>
</dbReference>
<evidence type="ECO:0000256" key="1">
    <source>
        <dbReference type="SAM" id="Phobius"/>
    </source>
</evidence>
<dbReference type="Pfam" id="PF09527">
    <property type="entry name" value="ATPase_gene1"/>
    <property type="match status" value="1"/>
</dbReference>
<dbReference type="eggNOG" id="ENOG50336WB">
    <property type="taxonomic scope" value="Bacteria"/>
</dbReference>
<comment type="caution">
    <text evidence="2">The sequence shown here is derived from an EMBL/GenBank/DDBJ whole genome shotgun (WGS) entry which is preliminary data.</text>
</comment>
<evidence type="ECO:0000313" key="3">
    <source>
        <dbReference type="Proteomes" id="UP000030121"/>
    </source>
</evidence>
<sequence>MDNPEKKQPNNKWMALINIPFQMGLIIFAFAWLGTWLDEKYLNKDELYVKILTLAGVFVALYNVIRQVNDLNKNR</sequence>
<gene>
    <name evidence="2" type="ORF">Q764_09910</name>
</gene>
<keyword evidence="1" id="KW-0812">Transmembrane</keyword>
<accession>A0A0A2MA07</accession>
<dbReference type="EMBL" id="JRLW01000012">
    <property type="protein sequence ID" value="KGO89094.1"/>
    <property type="molecule type" value="Genomic_DNA"/>
</dbReference>
<keyword evidence="1" id="KW-0472">Membrane</keyword>
<protein>
    <submittedName>
        <fullName evidence="2">F0F1-ATPase subunit</fullName>
    </submittedName>
</protein>
<keyword evidence="3" id="KW-1185">Reference proteome</keyword>
<proteinExistence type="predicted"/>
<keyword evidence="1" id="KW-1133">Transmembrane helix</keyword>
<reference evidence="2 3" key="1">
    <citation type="submission" date="2013-09" db="EMBL/GenBank/DDBJ databases">
        <authorList>
            <person name="Zeng Z."/>
            <person name="Chen C."/>
        </authorList>
    </citation>
    <scope>NUCLEOTIDE SEQUENCE [LARGE SCALE GENOMIC DNA]</scope>
    <source>
        <strain evidence="2 3">GH29-5</strain>
    </source>
</reference>
<name>A0A0A2MA07_9FLAO</name>
<dbReference type="InterPro" id="IPR032820">
    <property type="entry name" value="ATPase_put"/>
</dbReference>
<dbReference type="OrthoDB" id="9798708at2"/>
<organism evidence="2 3">
    <name type="scientific">Flavobacterium suncheonense GH29-5 = DSM 17707</name>
    <dbReference type="NCBI Taxonomy" id="1121899"/>
    <lineage>
        <taxon>Bacteria</taxon>
        <taxon>Pseudomonadati</taxon>
        <taxon>Bacteroidota</taxon>
        <taxon>Flavobacteriia</taxon>
        <taxon>Flavobacteriales</taxon>
        <taxon>Flavobacteriaceae</taxon>
        <taxon>Flavobacterium</taxon>
    </lineage>
</organism>
<evidence type="ECO:0000313" key="2">
    <source>
        <dbReference type="EMBL" id="KGO89094.1"/>
    </source>
</evidence>
<feature type="transmembrane region" description="Helical" evidence="1">
    <location>
        <begin position="12"/>
        <end position="35"/>
    </location>
</feature>